<dbReference type="GO" id="GO:0005737">
    <property type="term" value="C:cytoplasm"/>
    <property type="evidence" value="ECO:0007669"/>
    <property type="project" value="TreeGrafter"/>
</dbReference>
<accession>A0A3D1JJE6</accession>
<dbReference type="Pfam" id="PF00293">
    <property type="entry name" value="NUDIX"/>
    <property type="match status" value="1"/>
</dbReference>
<dbReference type="SUPFAM" id="SSF55811">
    <property type="entry name" value="Nudix"/>
    <property type="match status" value="1"/>
</dbReference>
<dbReference type="InterPro" id="IPR020084">
    <property type="entry name" value="NUDIX_hydrolase_CS"/>
</dbReference>
<dbReference type="PROSITE" id="PS00893">
    <property type="entry name" value="NUDIX_BOX"/>
    <property type="match status" value="1"/>
</dbReference>
<sequence>MGGGRRRFGQRIRICHLLEGVVGKEEQGIDPRKTRYAVIPRTLSFLFRGSEVLLIQGNPQKKLWAGLYNAIGGHIERGEDVTSGALREIREETGLEVTRFRLVGTVLVDVEIDLGVCLFVFRGEVKPGDLIPSREGQPAWIAIEQVSELPVVPDLPLLLRRVWLMGDGAPPFSARSFYNREGKLEMIFS</sequence>
<keyword evidence="4" id="KW-0378">Hydrolase</keyword>
<dbReference type="GO" id="GO:0046872">
    <property type="term" value="F:metal ion binding"/>
    <property type="evidence" value="ECO:0007669"/>
    <property type="project" value="UniProtKB-KW"/>
</dbReference>
<dbReference type="CDD" id="cd18886">
    <property type="entry name" value="NUDIX_MutT_Nudt1"/>
    <property type="match status" value="1"/>
</dbReference>
<feature type="domain" description="Nudix hydrolase" evidence="6">
    <location>
        <begin position="37"/>
        <end position="163"/>
    </location>
</feature>
<dbReference type="Proteomes" id="UP000264141">
    <property type="component" value="Unassembled WGS sequence"/>
</dbReference>
<gene>
    <name evidence="7" type="ORF">DEQ80_08525</name>
</gene>
<comment type="similarity">
    <text evidence="2">Belongs to the Nudix hydrolase family.</text>
</comment>
<evidence type="ECO:0000313" key="7">
    <source>
        <dbReference type="EMBL" id="HCE17888.1"/>
    </source>
</evidence>
<dbReference type="PANTHER" id="PTHR43758:SF2">
    <property type="entry name" value="OXIDIZED PURINE NUCLEOSIDE TRIPHOSPHATE HYDROLASE"/>
    <property type="match status" value="1"/>
</dbReference>
<evidence type="ECO:0000259" key="6">
    <source>
        <dbReference type="PROSITE" id="PS51462"/>
    </source>
</evidence>
<organism evidence="7 8">
    <name type="scientific">Anaerolinea thermolimosa</name>
    <dbReference type="NCBI Taxonomy" id="229919"/>
    <lineage>
        <taxon>Bacteria</taxon>
        <taxon>Bacillati</taxon>
        <taxon>Chloroflexota</taxon>
        <taxon>Anaerolineae</taxon>
        <taxon>Anaerolineales</taxon>
        <taxon>Anaerolineaceae</taxon>
        <taxon>Anaerolinea</taxon>
    </lineage>
</organism>
<evidence type="ECO:0000256" key="3">
    <source>
        <dbReference type="ARBA" id="ARBA00022723"/>
    </source>
</evidence>
<dbReference type="PROSITE" id="PS51462">
    <property type="entry name" value="NUDIX"/>
    <property type="match status" value="1"/>
</dbReference>
<evidence type="ECO:0000256" key="1">
    <source>
        <dbReference type="ARBA" id="ARBA00001946"/>
    </source>
</evidence>
<dbReference type="AlphaFoldDB" id="A0A3D1JJE6"/>
<evidence type="ECO:0000313" key="8">
    <source>
        <dbReference type="Proteomes" id="UP000264141"/>
    </source>
</evidence>
<evidence type="ECO:0000256" key="5">
    <source>
        <dbReference type="ARBA" id="ARBA00022842"/>
    </source>
</evidence>
<reference evidence="7 8" key="1">
    <citation type="journal article" date="2018" name="Nat. Biotechnol.">
        <title>A standardized bacterial taxonomy based on genome phylogeny substantially revises the tree of life.</title>
        <authorList>
            <person name="Parks D.H."/>
            <person name="Chuvochina M."/>
            <person name="Waite D.W."/>
            <person name="Rinke C."/>
            <person name="Skarshewski A."/>
            <person name="Chaumeil P.A."/>
            <person name="Hugenholtz P."/>
        </authorList>
    </citation>
    <scope>NUCLEOTIDE SEQUENCE [LARGE SCALE GENOMIC DNA]</scope>
    <source>
        <strain evidence="7">UBA8781</strain>
    </source>
</reference>
<dbReference type="GO" id="GO:0016818">
    <property type="term" value="F:hydrolase activity, acting on acid anhydrides, in phosphorus-containing anhydrides"/>
    <property type="evidence" value="ECO:0007669"/>
    <property type="project" value="TreeGrafter"/>
</dbReference>
<evidence type="ECO:0000256" key="2">
    <source>
        <dbReference type="ARBA" id="ARBA00005582"/>
    </source>
</evidence>
<keyword evidence="5" id="KW-0460">Magnesium</keyword>
<dbReference type="InterPro" id="IPR015797">
    <property type="entry name" value="NUDIX_hydrolase-like_dom_sf"/>
</dbReference>
<dbReference type="PANTHER" id="PTHR43758">
    <property type="entry name" value="7,8-DIHYDRO-8-OXOGUANINE TRIPHOSPHATASE"/>
    <property type="match status" value="1"/>
</dbReference>
<proteinExistence type="inferred from homology"/>
<comment type="caution">
    <text evidence="7">The sequence shown here is derived from an EMBL/GenBank/DDBJ whole genome shotgun (WGS) entry which is preliminary data.</text>
</comment>
<keyword evidence="3" id="KW-0479">Metal-binding</keyword>
<dbReference type="Gene3D" id="3.90.79.10">
    <property type="entry name" value="Nucleoside Triphosphate Pyrophosphohydrolase"/>
    <property type="match status" value="1"/>
</dbReference>
<evidence type="ECO:0000256" key="4">
    <source>
        <dbReference type="ARBA" id="ARBA00022801"/>
    </source>
</evidence>
<dbReference type="STRING" id="229919.GCA_001050195_01091"/>
<dbReference type="EMBL" id="DPBP01000033">
    <property type="protein sequence ID" value="HCE17888.1"/>
    <property type="molecule type" value="Genomic_DNA"/>
</dbReference>
<dbReference type="OrthoDB" id="9804563at2"/>
<comment type="cofactor">
    <cofactor evidence="1">
        <name>Mg(2+)</name>
        <dbReference type="ChEBI" id="CHEBI:18420"/>
    </cofactor>
</comment>
<name>A0A3D1JJE6_9CHLR</name>
<dbReference type="InterPro" id="IPR000086">
    <property type="entry name" value="NUDIX_hydrolase_dom"/>
</dbReference>
<protein>
    <submittedName>
        <fullName evidence="7">NUDIX domain-containing protein</fullName>
    </submittedName>
</protein>